<accession>A0A8S5MT29</accession>
<dbReference type="Pfam" id="PF17236">
    <property type="entry name" value="SU10_MCP"/>
    <property type="match status" value="1"/>
</dbReference>
<organism evidence="1">
    <name type="scientific">Siphoviridae sp. ct8Ri8</name>
    <dbReference type="NCBI Taxonomy" id="2826170"/>
    <lineage>
        <taxon>Viruses</taxon>
        <taxon>Duplodnaviria</taxon>
        <taxon>Heunggongvirae</taxon>
        <taxon>Uroviricota</taxon>
        <taxon>Caudoviricetes</taxon>
    </lineage>
</organism>
<sequence length="321" mass="35646">MTNLDDIISKVATNSAEIAELKKTFQQVSDYPNAMQLEYSQVLQTKTFENAPLLRYLESKGQVFDNKAALVGYFEEQAEADDVKWIGELDDIPDANVEKIKDVTDKMKALVAPIEVSMMAQMGNTYVDLLARRQEKKFIDVNNKTDRAILEGTGDSTSKDFKGISSTIKTHTEDLKGAPITEDIIDDMLEDLNNDNSNPDVMVCSYGVAKQLKALVAPYRRFNDKVDIGLGHRVVTYESMMGTELPILIDRNWDTTKGDKLAILDSTTIEVRRLMPPTLITDLPVNKLAYKNVVAAFLTMLTNGEFKDGMLTGIGAASDSP</sequence>
<reference evidence="1" key="1">
    <citation type="journal article" date="2021" name="Proc. Natl. Acad. Sci. U.S.A.">
        <title>A Catalog of Tens of Thousands of Viruses from Human Metagenomes Reveals Hidden Associations with Chronic Diseases.</title>
        <authorList>
            <person name="Tisza M.J."/>
            <person name="Buck C.B."/>
        </authorList>
    </citation>
    <scope>NUCLEOTIDE SEQUENCE</scope>
    <source>
        <strain evidence="1">Ct8Ri8</strain>
    </source>
</reference>
<name>A0A8S5MT29_9CAUD</name>
<protein>
    <submittedName>
        <fullName evidence="1">Major capsid protein</fullName>
    </submittedName>
</protein>
<dbReference type="SUPFAM" id="SSF56563">
    <property type="entry name" value="Major capsid protein gp5"/>
    <property type="match status" value="1"/>
</dbReference>
<proteinExistence type="predicted"/>
<evidence type="ECO:0000313" key="1">
    <source>
        <dbReference type="EMBL" id="DAD85338.1"/>
    </source>
</evidence>
<dbReference type="EMBL" id="BK014980">
    <property type="protein sequence ID" value="DAD85338.1"/>
    <property type="molecule type" value="Genomic_DNA"/>
</dbReference>
<dbReference type="InterPro" id="IPR035198">
    <property type="entry name" value="SU10_MCP"/>
</dbReference>